<proteinExistence type="inferred from homology"/>
<dbReference type="eggNOG" id="KOG2205">
    <property type="taxonomic scope" value="Eukaryota"/>
</dbReference>
<dbReference type="EMBL" id="CM001886">
    <property type="protein sequence ID" value="EOY15596.1"/>
    <property type="molecule type" value="Genomic_DNA"/>
</dbReference>
<dbReference type="FunFam" id="3.40.50.1820:FF:000102">
    <property type="entry name" value="Putative serine esterase family protein"/>
    <property type="match status" value="1"/>
</dbReference>
<dbReference type="Proteomes" id="UP000026915">
    <property type="component" value="Chromosome 8"/>
</dbReference>
<dbReference type="STRING" id="3641.A0A061FEW9"/>
<name>A0A061FEW9_THECC</name>
<gene>
    <name evidence="3" type="ORF">TCM_034609</name>
</gene>
<reference evidence="3 4" key="1">
    <citation type="journal article" date="2013" name="Genome Biol.">
        <title>The genome sequence of the most widely cultivated cacao type and its use to identify candidate genes regulating pod color.</title>
        <authorList>
            <person name="Motamayor J.C."/>
            <person name="Mockaitis K."/>
            <person name="Schmutz J."/>
            <person name="Haiminen N."/>
            <person name="Iii D.L."/>
            <person name="Cornejo O."/>
            <person name="Findley S.D."/>
            <person name="Zheng P."/>
            <person name="Utro F."/>
            <person name="Royaert S."/>
            <person name="Saski C."/>
            <person name="Jenkins J."/>
            <person name="Podicheti R."/>
            <person name="Zhao M."/>
            <person name="Scheffler B.E."/>
            <person name="Stack J.C."/>
            <person name="Feltus F.A."/>
            <person name="Mustiga G.M."/>
            <person name="Amores F."/>
            <person name="Phillips W."/>
            <person name="Marelli J.P."/>
            <person name="May G.D."/>
            <person name="Shapiro H."/>
            <person name="Ma J."/>
            <person name="Bustamante C.D."/>
            <person name="Schnell R.J."/>
            <person name="Main D."/>
            <person name="Gilbert D."/>
            <person name="Parida L."/>
            <person name="Kuhn D.N."/>
        </authorList>
    </citation>
    <scope>NUCLEOTIDE SEQUENCE [LARGE SCALE GENOMIC DNA]</scope>
    <source>
        <strain evidence="4">cv. Matina 1-6</strain>
    </source>
</reference>
<dbReference type="PANTHER" id="PTHR12482:SF5">
    <property type="entry name" value="DUF676 DOMAIN-CONTAINING PROTEIN"/>
    <property type="match status" value="1"/>
</dbReference>
<evidence type="ECO:0000313" key="3">
    <source>
        <dbReference type="EMBL" id="EOY15596.1"/>
    </source>
</evidence>
<dbReference type="InParanoid" id="A0A061FEW9"/>
<dbReference type="Pfam" id="PF12394">
    <property type="entry name" value="DUF3657"/>
    <property type="match status" value="1"/>
</dbReference>
<dbReference type="AlphaFoldDB" id="A0A061FEW9"/>
<organism evidence="3 4">
    <name type="scientific">Theobroma cacao</name>
    <name type="common">Cacao</name>
    <name type="synonym">Cocoa</name>
    <dbReference type="NCBI Taxonomy" id="3641"/>
    <lineage>
        <taxon>Eukaryota</taxon>
        <taxon>Viridiplantae</taxon>
        <taxon>Streptophyta</taxon>
        <taxon>Embryophyta</taxon>
        <taxon>Tracheophyta</taxon>
        <taxon>Spermatophyta</taxon>
        <taxon>Magnoliopsida</taxon>
        <taxon>eudicotyledons</taxon>
        <taxon>Gunneridae</taxon>
        <taxon>Pentapetalae</taxon>
        <taxon>rosids</taxon>
        <taxon>malvids</taxon>
        <taxon>Malvales</taxon>
        <taxon>Malvaceae</taxon>
        <taxon>Byttnerioideae</taxon>
        <taxon>Theobroma</taxon>
    </lineage>
</organism>
<keyword evidence="4" id="KW-1185">Reference proteome</keyword>
<comment type="similarity">
    <text evidence="1">Belongs to the FAM135 family.</text>
</comment>
<dbReference type="InterPro" id="IPR007751">
    <property type="entry name" value="DUF676_lipase-like"/>
</dbReference>
<dbReference type="GO" id="GO:0006629">
    <property type="term" value="P:lipid metabolic process"/>
    <property type="evidence" value="ECO:0000318"/>
    <property type="project" value="GO_Central"/>
</dbReference>
<evidence type="ECO:0000313" key="4">
    <source>
        <dbReference type="Proteomes" id="UP000026915"/>
    </source>
</evidence>
<dbReference type="FunCoup" id="A0A061FEW9">
    <property type="interactions" value="2192"/>
</dbReference>
<sequence>MLRRLGWLIGLNNKSGQAKKLPDAKPLLAKVQPAVMLDTVQEIAIYIHRFHNLDLFQQGWYQLKITMRWDDDEHDSVATPARVVQYEAPNLGSDDGYGIWRIDDTDNSFATQPFRIKYSRQDVLLSVMVAFDLPLTENEGPSSSAVILKFELLYAHVLENGFEFQASPDGCPAAVHEFRIPPKALLGLHSYCPVYFDAFHAVLVDVSVHISLLKAGSRKAPTKVPSAPYTATDDVAGESIDGSTQVLDEGSSTDLKQVMLVKALLNARDTLLGELQKLGNAINQAVDLNEFTSKMNDLKLFDTFLQANEVTADGEVSGQGKPQNGLERVNGRSEFQSDRLLQNLSKEDIIKMFHISGDQMLYLWNSFLNFHRLAYAFLLPVVAAVIRHFLPNIAGLDNKTQIFEFLRDAWAKDRRAEWSIWMVYSKVEMPHHYINGGFDESSHQIVHKRGSSLWKLTDDPAQIAAMRAELHRRSIAQMRINNRSIQDMQIFGDPSGIPIVIIERVMNAPRRTFSDKSYLRNLDIIDSATSHTGLSSEAGKRPSSTSALQNGRDLKIVVFVHGFQASSLSHACFLGCSFVALIQSCLFPMNHLTLRHLNYDFPKLKIWGHHLDLRLVRNQWLLIDPKIEFLMSEVNEEKTSGDFREMGLRLAHEVISFVKKKMDKASRSGRLRDIKLSFVGHSIGNIIIRTALAESAMEPYLRFLHTYVSLSGPHLGYLYSSNSLFNSGLWLLKKLKGTQCIHQLTFTDDPDIRNTFFYKLCKQKTLENFKHIILLSSPQDGYVPYHSARIESCRAASMDYSKKGKAFLEMLNDCLDQIRAPTSEQRVFMRCDVNFDTSSYGRNLNTFIGRAAHIEFLESDIFARFIMWSFPHLFK</sequence>
<dbReference type="OMA" id="IWALDRK"/>
<dbReference type="PANTHER" id="PTHR12482">
    <property type="entry name" value="LIPASE ROG1-RELATED-RELATED"/>
    <property type="match status" value="1"/>
</dbReference>
<dbReference type="Gramene" id="EOY15596">
    <property type="protein sequence ID" value="EOY15596"/>
    <property type="gene ID" value="TCM_034609"/>
</dbReference>
<evidence type="ECO:0000256" key="1">
    <source>
        <dbReference type="ARBA" id="ARBA00007949"/>
    </source>
</evidence>
<protein>
    <submittedName>
        <fullName evidence="3">Serine esterase family protein isoform 1</fullName>
    </submittedName>
</protein>
<dbReference type="Gene3D" id="3.40.50.1820">
    <property type="entry name" value="alpha/beta hydrolase"/>
    <property type="match status" value="1"/>
</dbReference>
<dbReference type="InterPro" id="IPR022122">
    <property type="entry name" value="DUF3657"/>
</dbReference>
<accession>A0A061FEW9</accession>
<feature type="domain" description="DUF676" evidence="2">
    <location>
        <begin position="606"/>
        <end position="793"/>
    </location>
</feature>
<dbReference type="InterPro" id="IPR029058">
    <property type="entry name" value="AB_hydrolase_fold"/>
</dbReference>
<dbReference type="Pfam" id="PF05057">
    <property type="entry name" value="DUF676"/>
    <property type="match status" value="1"/>
</dbReference>
<dbReference type="InterPro" id="IPR044294">
    <property type="entry name" value="Lipase-like"/>
</dbReference>
<dbReference type="SUPFAM" id="SSF53474">
    <property type="entry name" value="alpha/beta-Hydrolases"/>
    <property type="match status" value="1"/>
</dbReference>
<evidence type="ECO:0000259" key="2">
    <source>
        <dbReference type="Pfam" id="PF05057"/>
    </source>
</evidence>